<dbReference type="EC" id="2.4.1.-" evidence="4"/>
<dbReference type="eggNOG" id="KOG1192">
    <property type="taxonomic scope" value="Eukaryota"/>
</dbReference>
<evidence type="ECO:0000256" key="1">
    <source>
        <dbReference type="ARBA" id="ARBA00009995"/>
    </source>
</evidence>
<dbReference type="Proteomes" id="UP000026960">
    <property type="component" value="Chromosome 4"/>
</dbReference>
<dbReference type="FunFam" id="3.40.50.2000:FF:000064">
    <property type="entry name" value="Glycosyltransferase"/>
    <property type="match status" value="1"/>
</dbReference>
<evidence type="ECO:0000313" key="6">
    <source>
        <dbReference type="Proteomes" id="UP000026960"/>
    </source>
</evidence>
<dbReference type="InterPro" id="IPR035595">
    <property type="entry name" value="UDP_glycos_trans_CS"/>
</dbReference>
<dbReference type="CDD" id="cd03784">
    <property type="entry name" value="GT1_Gtf-like"/>
    <property type="match status" value="1"/>
</dbReference>
<dbReference type="InterPro" id="IPR002213">
    <property type="entry name" value="UDP_glucos_trans"/>
</dbReference>
<dbReference type="PaxDb" id="65489-OBART04G05770.1"/>
<reference evidence="5" key="2">
    <citation type="submission" date="2015-03" db="UniProtKB">
        <authorList>
            <consortium name="EnsemblPlants"/>
        </authorList>
    </citation>
    <scope>IDENTIFICATION</scope>
</reference>
<evidence type="ECO:0000256" key="2">
    <source>
        <dbReference type="ARBA" id="ARBA00022679"/>
    </source>
</evidence>
<evidence type="ECO:0000313" key="5">
    <source>
        <dbReference type="EnsemblPlants" id="OBART04G05770.1"/>
    </source>
</evidence>
<evidence type="ECO:0000256" key="3">
    <source>
        <dbReference type="RuleBase" id="RU003718"/>
    </source>
</evidence>
<keyword evidence="3" id="KW-0328">Glycosyltransferase</keyword>
<accession>A0A0D3FTK4</accession>
<dbReference type="Gene3D" id="3.40.50.2000">
    <property type="entry name" value="Glycogen Phosphorylase B"/>
    <property type="match status" value="2"/>
</dbReference>
<dbReference type="GO" id="GO:0035251">
    <property type="term" value="F:UDP-glucosyltransferase activity"/>
    <property type="evidence" value="ECO:0007669"/>
    <property type="project" value="TreeGrafter"/>
</dbReference>
<dbReference type="PANTHER" id="PTHR48047:SF49">
    <property type="entry name" value="GLYCOSYLTRANSFERASE"/>
    <property type="match status" value="1"/>
</dbReference>
<dbReference type="PANTHER" id="PTHR48047">
    <property type="entry name" value="GLYCOSYLTRANSFERASE"/>
    <property type="match status" value="1"/>
</dbReference>
<dbReference type="PROSITE" id="PS00375">
    <property type="entry name" value="UDPGT"/>
    <property type="match status" value="1"/>
</dbReference>
<sequence>MADTDHRRRGGATRAHVVLFPFMAQGHVAPFRCIAALVRRCRPDARLTVVATPGMAEAFRAHLVADGVGDGRLAGVHELPFLPAEHGLPAGADTSASIGFQQLITLFLASESLRPAFRRFVDDLRAANPGDDIHVMADQGRIPFLYDFFSTLNTLCSNPGSATVADMFLGWAVDVARDTGASSSIVLTCGGYGSALYFSLWDSVPLPVTASPDDGFPLPRFPDVRRSQLTNHLAAADGNDAWSTFIQRQIAAFSRADALLVNTAENLEPKGLSMLRQWLNVPTYPVGPLLRAPAPSPEAKKTSPILEWLDEQPPGSVLYISFGSLYRITAPQMMELARGLEQSSHRSVWVIRPPAGNDANGEFSPEWLPEGFRERAEAEGRGLVVRCWAPQVEILAHAATGAFLTHCGWNSVQEALGHGVPLLGWPLSAEQFYNSKLLAEETVCVEVARGSAAVDAAKVAAAVEAVLGETSMERAAMKRRAAEMKEAIDAARDGDKSSVTVMRRFLDEVLPPRGAQFMASWALQSACFRDGAMSHQLRSSHPMM</sequence>
<name>A0A0D3FTK4_9ORYZ</name>
<reference evidence="5" key="1">
    <citation type="journal article" date="2009" name="Rice">
        <title>De Novo Next Generation Sequencing of Plant Genomes.</title>
        <authorList>
            <person name="Rounsley S."/>
            <person name="Marri P.R."/>
            <person name="Yu Y."/>
            <person name="He R."/>
            <person name="Sisneros N."/>
            <person name="Goicoechea J.L."/>
            <person name="Lee S.J."/>
            <person name="Angelova A."/>
            <person name="Kudrna D."/>
            <person name="Luo M."/>
            <person name="Affourtit J."/>
            <person name="Desany B."/>
            <person name="Knight J."/>
            <person name="Niazi F."/>
            <person name="Egholm M."/>
            <person name="Wing R.A."/>
        </authorList>
    </citation>
    <scope>NUCLEOTIDE SEQUENCE [LARGE SCALE GENOMIC DNA]</scope>
    <source>
        <strain evidence="5">cv. IRGC 105608</strain>
    </source>
</reference>
<comment type="similarity">
    <text evidence="1 3">Belongs to the UDP-glycosyltransferase family.</text>
</comment>
<dbReference type="HOGENOM" id="CLU_001724_2_2_1"/>
<organism evidence="5">
    <name type="scientific">Oryza barthii</name>
    <dbReference type="NCBI Taxonomy" id="65489"/>
    <lineage>
        <taxon>Eukaryota</taxon>
        <taxon>Viridiplantae</taxon>
        <taxon>Streptophyta</taxon>
        <taxon>Embryophyta</taxon>
        <taxon>Tracheophyta</taxon>
        <taxon>Spermatophyta</taxon>
        <taxon>Magnoliopsida</taxon>
        <taxon>Liliopsida</taxon>
        <taxon>Poales</taxon>
        <taxon>Poaceae</taxon>
        <taxon>BOP clade</taxon>
        <taxon>Oryzoideae</taxon>
        <taxon>Oryzeae</taxon>
        <taxon>Oryzinae</taxon>
        <taxon>Oryza</taxon>
    </lineage>
</organism>
<evidence type="ECO:0000256" key="4">
    <source>
        <dbReference type="RuleBase" id="RU362057"/>
    </source>
</evidence>
<dbReference type="AlphaFoldDB" id="A0A0D3FTK4"/>
<dbReference type="Gramene" id="OBART04G05770.1">
    <property type="protein sequence ID" value="OBART04G05770.1"/>
    <property type="gene ID" value="OBART04G05770"/>
</dbReference>
<protein>
    <recommendedName>
        <fullName evidence="4">Glycosyltransferase</fullName>
        <ecNumber evidence="4">2.4.1.-</ecNumber>
    </recommendedName>
</protein>
<dbReference type="SUPFAM" id="SSF53756">
    <property type="entry name" value="UDP-Glycosyltransferase/glycogen phosphorylase"/>
    <property type="match status" value="1"/>
</dbReference>
<keyword evidence="2 3" id="KW-0808">Transferase</keyword>
<keyword evidence="6" id="KW-1185">Reference proteome</keyword>
<dbReference type="EnsemblPlants" id="OBART04G05770.1">
    <property type="protein sequence ID" value="OBART04G05770.1"/>
    <property type="gene ID" value="OBART04G05770"/>
</dbReference>
<proteinExistence type="inferred from homology"/>
<dbReference type="Pfam" id="PF00201">
    <property type="entry name" value="UDPGT"/>
    <property type="match status" value="1"/>
</dbReference>